<dbReference type="InterPro" id="IPR043131">
    <property type="entry name" value="BCAT-like_N"/>
</dbReference>
<evidence type="ECO:0000256" key="3">
    <source>
        <dbReference type="ARBA" id="ARBA00011738"/>
    </source>
</evidence>
<keyword evidence="5" id="KW-0289">Folate biosynthesis</keyword>
<proteinExistence type="inferred from homology"/>
<dbReference type="PANTHER" id="PTHR42743">
    <property type="entry name" value="AMINO-ACID AMINOTRANSFERASE"/>
    <property type="match status" value="1"/>
</dbReference>
<dbReference type="Gene3D" id="3.20.10.10">
    <property type="entry name" value="D-amino Acid Aminotransferase, subunit A, domain 2"/>
    <property type="match status" value="1"/>
</dbReference>
<sequence length="255" mass="28277">MTNTISTNDRCFLYGDGFFSTVRVTDGIPQLWSLHLARLQHTARQLAIDIADWRLLTDAVADTIAAEQLTDAVLKVQISRGDGLRGYSPAGIAPASIYISHSKLPDYSRWQQQGVSLMLAELRLAVQPVLAGLKHCNRLEQVLLKQEAIARQADDLLVCDQQGFITEAIAANLFMHRAGRWYTPQLNRAGVAGVMRSQLLARQPDIEQVNWQLSELAKVDAMVLSNALMGLVPVQSYNNQPLDLALAKSWCNELL</sequence>
<dbReference type="Gene3D" id="3.30.470.10">
    <property type="match status" value="1"/>
</dbReference>
<dbReference type="Pfam" id="PF01063">
    <property type="entry name" value="Aminotran_4"/>
    <property type="match status" value="1"/>
</dbReference>
<comment type="similarity">
    <text evidence="2">Belongs to the class-IV pyridoxal-phosphate-dependent aminotransferase family.</text>
</comment>
<dbReference type="RefSeq" id="WP_097110354.1">
    <property type="nucleotide sequence ID" value="NZ_OBEB01000001.1"/>
</dbReference>
<evidence type="ECO:0000256" key="6">
    <source>
        <dbReference type="ARBA" id="ARBA00023239"/>
    </source>
</evidence>
<evidence type="ECO:0000256" key="1">
    <source>
        <dbReference type="ARBA" id="ARBA00001933"/>
    </source>
</evidence>
<dbReference type="AlphaFoldDB" id="A0A285I8E0"/>
<dbReference type="GO" id="GO:0030170">
    <property type="term" value="F:pyridoxal phosphate binding"/>
    <property type="evidence" value="ECO:0007669"/>
    <property type="project" value="InterPro"/>
</dbReference>
<evidence type="ECO:0000256" key="7">
    <source>
        <dbReference type="ARBA" id="ARBA00035633"/>
    </source>
</evidence>
<evidence type="ECO:0000256" key="4">
    <source>
        <dbReference type="ARBA" id="ARBA00022898"/>
    </source>
</evidence>
<dbReference type="GO" id="GO:0008153">
    <property type="term" value="P:4-aminobenzoate biosynthetic process"/>
    <property type="evidence" value="ECO:0007669"/>
    <property type="project" value="UniProtKB-UniRule"/>
</dbReference>
<keyword evidence="12" id="KW-1185">Reference proteome</keyword>
<dbReference type="InterPro" id="IPR036038">
    <property type="entry name" value="Aminotransferase-like"/>
</dbReference>
<dbReference type="Proteomes" id="UP000219353">
    <property type="component" value="Unassembled WGS sequence"/>
</dbReference>
<keyword evidence="4" id="KW-0663">Pyridoxal phosphate</keyword>
<name>A0A285I8E0_9GAMM</name>
<dbReference type="GO" id="GO:0005829">
    <property type="term" value="C:cytosol"/>
    <property type="evidence" value="ECO:0007669"/>
    <property type="project" value="TreeGrafter"/>
</dbReference>
<comment type="catalytic activity">
    <reaction evidence="9">
        <text>4-amino-4-deoxychorismate = 4-aminobenzoate + pyruvate + H(+)</text>
        <dbReference type="Rhea" id="RHEA:16201"/>
        <dbReference type="ChEBI" id="CHEBI:15361"/>
        <dbReference type="ChEBI" id="CHEBI:15378"/>
        <dbReference type="ChEBI" id="CHEBI:17836"/>
        <dbReference type="ChEBI" id="CHEBI:58406"/>
        <dbReference type="EC" id="4.1.3.38"/>
    </reaction>
</comment>
<dbReference type="SUPFAM" id="SSF56752">
    <property type="entry name" value="D-aminoacid aminotransferase-like PLP-dependent enzymes"/>
    <property type="match status" value="1"/>
</dbReference>
<dbReference type="InterPro" id="IPR050571">
    <property type="entry name" value="Class-IV_PLP-Dep_Aminotrnsfr"/>
</dbReference>
<accession>A0A285I8E0</accession>
<dbReference type="PANTHER" id="PTHR42743:SF2">
    <property type="entry name" value="AMINODEOXYCHORISMATE LYASE"/>
    <property type="match status" value="1"/>
</dbReference>
<dbReference type="InterPro" id="IPR001544">
    <property type="entry name" value="Aminotrans_IV"/>
</dbReference>
<evidence type="ECO:0000256" key="8">
    <source>
        <dbReference type="ARBA" id="ARBA00035676"/>
    </source>
</evidence>
<dbReference type="GO" id="GO:0008696">
    <property type="term" value="F:4-amino-4-deoxychorismate lyase activity"/>
    <property type="evidence" value="ECO:0007669"/>
    <property type="project" value="UniProtKB-UniRule"/>
</dbReference>
<dbReference type="EMBL" id="OBEB01000001">
    <property type="protein sequence ID" value="SNY43316.1"/>
    <property type="molecule type" value="Genomic_DNA"/>
</dbReference>
<evidence type="ECO:0000313" key="12">
    <source>
        <dbReference type="Proteomes" id="UP000219353"/>
    </source>
</evidence>
<organism evidence="11 12">
    <name type="scientific">Arsukibacterium tuosuense</name>
    <dbReference type="NCBI Taxonomy" id="1323745"/>
    <lineage>
        <taxon>Bacteria</taxon>
        <taxon>Pseudomonadati</taxon>
        <taxon>Pseudomonadota</taxon>
        <taxon>Gammaproteobacteria</taxon>
        <taxon>Chromatiales</taxon>
        <taxon>Chromatiaceae</taxon>
        <taxon>Arsukibacterium</taxon>
    </lineage>
</organism>
<evidence type="ECO:0000256" key="2">
    <source>
        <dbReference type="ARBA" id="ARBA00009320"/>
    </source>
</evidence>
<dbReference type="InterPro" id="IPR043132">
    <property type="entry name" value="BCAT-like_C"/>
</dbReference>
<evidence type="ECO:0000256" key="10">
    <source>
        <dbReference type="NCBIfam" id="TIGR03461"/>
    </source>
</evidence>
<dbReference type="EC" id="4.1.3.38" evidence="8 10"/>
<dbReference type="NCBIfam" id="TIGR03461">
    <property type="entry name" value="pabC_Proteo"/>
    <property type="match status" value="1"/>
</dbReference>
<comment type="cofactor">
    <cofactor evidence="1">
        <name>pyridoxal 5'-phosphate</name>
        <dbReference type="ChEBI" id="CHEBI:597326"/>
    </cofactor>
</comment>
<dbReference type="GO" id="GO:0046656">
    <property type="term" value="P:folic acid biosynthetic process"/>
    <property type="evidence" value="ECO:0007669"/>
    <property type="project" value="UniProtKB-KW"/>
</dbReference>
<gene>
    <name evidence="11" type="ORF">SAMN06297280_0566</name>
</gene>
<comment type="subunit">
    <text evidence="3">Homodimer.</text>
</comment>
<evidence type="ECO:0000256" key="5">
    <source>
        <dbReference type="ARBA" id="ARBA00022909"/>
    </source>
</evidence>
<keyword evidence="6 11" id="KW-0456">Lyase</keyword>
<evidence type="ECO:0000256" key="9">
    <source>
        <dbReference type="ARBA" id="ARBA00049529"/>
    </source>
</evidence>
<comment type="pathway">
    <text evidence="7">Cofactor biosynthesis; tetrahydrofolate biosynthesis; 4-aminobenzoate from chorismate: step 2/2.</text>
</comment>
<protein>
    <recommendedName>
        <fullName evidence="8 10">Aminodeoxychorismate lyase</fullName>
        <ecNumber evidence="8 10">4.1.3.38</ecNumber>
    </recommendedName>
</protein>
<dbReference type="OrthoDB" id="9805628at2"/>
<dbReference type="InterPro" id="IPR017824">
    <property type="entry name" value="Aminodeoxychorismate_lyase_IV"/>
</dbReference>
<evidence type="ECO:0000313" key="11">
    <source>
        <dbReference type="EMBL" id="SNY43316.1"/>
    </source>
</evidence>
<reference evidence="12" key="1">
    <citation type="submission" date="2017-09" db="EMBL/GenBank/DDBJ databases">
        <authorList>
            <person name="Varghese N."/>
            <person name="Submissions S."/>
        </authorList>
    </citation>
    <scope>NUCLEOTIDE SEQUENCE [LARGE SCALE GENOMIC DNA]</scope>
    <source>
        <strain evidence="12">CGMCC 1.12461</strain>
    </source>
</reference>